<evidence type="ECO:0000256" key="2">
    <source>
        <dbReference type="ARBA" id="ARBA00022723"/>
    </source>
</evidence>
<evidence type="ECO:0000256" key="1">
    <source>
        <dbReference type="ARBA" id="ARBA00022670"/>
    </source>
</evidence>
<evidence type="ECO:0000256" key="5">
    <source>
        <dbReference type="ARBA" id="ARBA00023049"/>
    </source>
</evidence>
<proteinExistence type="inferred from homology"/>
<dbReference type="GO" id="GO:0004222">
    <property type="term" value="F:metalloendopeptidase activity"/>
    <property type="evidence" value="ECO:0007669"/>
    <property type="project" value="InterPro"/>
</dbReference>
<accession>A0A2H5Y4W2</accession>
<reference evidence="13" key="1">
    <citation type="submission" date="2017-09" db="EMBL/GenBank/DDBJ databases">
        <title>Metaegenomics of thermophilic ammonia-oxidizing enrichment culture.</title>
        <authorList>
            <person name="Kato S."/>
            <person name="Suzuki K."/>
        </authorList>
    </citation>
    <scope>NUCLEOTIDE SEQUENCE [LARGE SCALE GENOMIC DNA]</scope>
</reference>
<dbReference type="EMBL" id="BEHY01000010">
    <property type="protein sequence ID" value="GBD08480.1"/>
    <property type="molecule type" value="Genomic_DNA"/>
</dbReference>
<feature type="domain" description="CAAX prenyl protease 1 N-terminal" evidence="11">
    <location>
        <begin position="5"/>
        <end position="156"/>
    </location>
</feature>
<keyword evidence="9" id="KW-0812">Transmembrane</keyword>
<dbReference type="AlphaFoldDB" id="A0A2H5Y4W2"/>
<dbReference type="GO" id="GO:0046872">
    <property type="term" value="F:metal ion binding"/>
    <property type="evidence" value="ECO:0007669"/>
    <property type="project" value="UniProtKB-KW"/>
</dbReference>
<feature type="active site" description="Proton donor" evidence="6">
    <location>
        <position position="310"/>
    </location>
</feature>
<evidence type="ECO:0000256" key="7">
    <source>
        <dbReference type="PIRSR" id="PIRSR627057-2"/>
    </source>
</evidence>
<keyword evidence="1 8" id="KW-0645">Protease</keyword>
<feature type="binding site" evidence="7">
    <location>
        <position position="234"/>
    </location>
    <ligand>
        <name>Zn(2+)</name>
        <dbReference type="ChEBI" id="CHEBI:29105"/>
        <note>catalytic</note>
    </ligand>
</feature>
<keyword evidence="5 8" id="KW-0482">Metalloprotease</keyword>
<evidence type="ECO:0000256" key="3">
    <source>
        <dbReference type="ARBA" id="ARBA00022801"/>
    </source>
</evidence>
<dbReference type="InterPro" id="IPR032456">
    <property type="entry name" value="Peptidase_M48_N"/>
</dbReference>
<feature type="transmembrane region" description="Helical" evidence="9">
    <location>
        <begin position="242"/>
        <end position="262"/>
    </location>
</feature>
<evidence type="ECO:0000259" key="10">
    <source>
        <dbReference type="Pfam" id="PF01435"/>
    </source>
</evidence>
<evidence type="ECO:0000313" key="13">
    <source>
        <dbReference type="Proteomes" id="UP000236642"/>
    </source>
</evidence>
<dbReference type="GO" id="GO:0071586">
    <property type="term" value="P:CAAX-box protein processing"/>
    <property type="evidence" value="ECO:0007669"/>
    <property type="project" value="InterPro"/>
</dbReference>
<feature type="domain" description="Peptidase M48" evidence="10">
    <location>
        <begin position="160"/>
        <end position="363"/>
    </location>
</feature>
<dbReference type="InterPro" id="IPR001915">
    <property type="entry name" value="Peptidase_M48"/>
</dbReference>
<feature type="transmembrane region" description="Helical" evidence="9">
    <location>
        <begin position="21"/>
        <end position="39"/>
    </location>
</feature>
<dbReference type="Pfam" id="PF16491">
    <property type="entry name" value="Peptidase_M48_N"/>
    <property type="match status" value="1"/>
</dbReference>
<comment type="caution">
    <text evidence="12">The sequence shown here is derived from an EMBL/GenBank/DDBJ whole genome shotgun (WGS) entry which is preliminary data.</text>
</comment>
<comment type="similarity">
    <text evidence="8">Belongs to the peptidase M48 family.</text>
</comment>
<feature type="binding site" evidence="7">
    <location>
        <position position="230"/>
    </location>
    <ligand>
        <name>Zn(2+)</name>
        <dbReference type="ChEBI" id="CHEBI:29105"/>
        <note>catalytic</note>
    </ligand>
</feature>
<keyword evidence="9" id="KW-0472">Membrane</keyword>
<gene>
    <name evidence="12" type="primary">htpX</name>
    <name evidence="12" type="ORF">HRbin22_00720</name>
</gene>
<keyword evidence="9" id="KW-1133">Transmembrane helix</keyword>
<feature type="transmembrane region" description="Helical" evidence="9">
    <location>
        <begin position="59"/>
        <end position="81"/>
    </location>
</feature>
<feature type="transmembrane region" description="Helical" evidence="9">
    <location>
        <begin position="282"/>
        <end position="301"/>
    </location>
</feature>
<evidence type="ECO:0000256" key="8">
    <source>
        <dbReference type="RuleBase" id="RU003983"/>
    </source>
</evidence>
<evidence type="ECO:0000313" key="12">
    <source>
        <dbReference type="EMBL" id="GBD08480.1"/>
    </source>
</evidence>
<dbReference type="EC" id="3.4.24.-" evidence="12"/>
<feature type="binding site" evidence="7">
    <location>
        <position position="306"/>
    </location>
    <ligand>
        <name>Zn(2+)</name>
        <dbReference type="ChEBI" id="CHEBI:29105"/>
        <note>catalytic</note>
    </ligand>
</feature>
<sequence length="376" mass="41617">MDRPQEAKRYARLRRRLWVTENGLFLVYALAWLLSGLALRIGQALTGRLPFPLDAVGMAILFGGGWAMLSLPLDFYGGFLLPHRFGLSTQPAKGWALDRLKAWGISAVIGLPLIAGLYGAFRRWPQTWWLPVGAFWILFSVLMAQLAPVLLAPLFYRFRPLEDPELLSRFAHLAERAGVRARGVFLVDMSRRTRAANAGLMGLGPTRRIVIGDTMLQRYTPEEIEAILAHELAHHLHRDIPLGLALESLIGLAGFFVGAHGLPWGIRIMGLPGLDHPSSLPALAIGALLFGLIGMIPMNAWSRWREWEADREAIRLCGRPGALAAALRKLGEQNLAELDPEPWVEWVFYTHPALGKRIRAAEALAASDPFASDGLN</sequence>
<evidence type="ECO:0000256" key="6">
    <source>
        <dbReference type="PIRSR" id="PIRSR627057-1"/>
    </source>
</evidence>
<name>A0A2H5Y4W2_9CHLR</name>
<dbReference type="PANTHER" id="PTHR10120">
    <property type="entry name" value="CAAX PRENYL PROTEASE 1"/>
    <property type="match status" value="1"/>
</dbReference>
<keyword evidence="3 8" id="KW-0378">Hydrolase</keyword>
<dbReference type="InterPro" id="IPR027057">
    <property type="entry name" value="CAXX_Prtase_1"/>
</dbReference>
<organism evidence="12 13">
    <name type="scientific">Candidatus Thermoflexus japonica</name>
    <dbReference type="NCBI Taxonomy" id="2035417"/>
    <lineage>
        <taxon>Bacteria</taxon>
        <taxon>Bacillati</taxon>
        <taxon>Chloroflexota</taxon>
        <taxon>Thermoflexia</taxon>
        <taxon>Thermoflexales</taxon>
        <taxon>Thermoflexaceae</taxon>
        <taxon>Thermoflexus</taxon>
    </lineage>
</organism>
<dbReference type="Pfam" id="PF01435">
    <property type="entry name" value="Peptidase_M48"/>
    <property type="match status" value="1"/>
</dbReference>
<dbReference type="CDD" id="cd07343">
    <property type="entry name" value="M48A_Zmpste24p_like"/>
    <property type="match status" value="1"/>
</dbReference>
<evidence type="ECO:0000256" key="9">
    <source>
        <dbReference type="SAM" id="Phobius"/>
    </source>
</evidence>
<feature type="transmembrane region" description="Helical" evidence="9">
    <location>
        <begin position="133"/>
        <end position="156"/>
    </location>
</feature>
<dbReference type="Proteomes" id="UP000236642">
    <property type="component" value="Unassembled WGS sequence"/>
</dbReference>
<comment type="cofactor">
    <cofactor evidence="7 8">
        <name>Zn(2+)</name>
        <dbReference type="ChEBI" id="CHEBI:29105"/>
    </cofactor>
    <text evidence="7 8">Binds 1 zinc ion per subunit.</text>
</comment>
<evidence type="ECO:0000256" key="4">
    <source>
        <dbReference type="ARBA" id="ARBA00022833"/>
    </source>
</evidence>
<feature type="transmembrane region" description="Helical" evidence="9">
    <location>
        <begin position="102"/>
        <end position="121"/>
    </location>
</feature>
<dbReference type="Gene3D" id="3.30.2010.10">
    <property type="entry name" value="Metalloproteases ('zincins'), catalytic domain"/>
    <property type="match status" value="1"/>
</dbReference>
<feature type="active site" evidence="6">
    <location>
        <position position="231"/>
    </location>
</feature>
<keyword evidence="4 7" id="KW-0862">Zinc</keyword>
<protein>
    <submittedName>
        <fullName evidence="12">Protease HtpX</fullName>
        <ecNumber evidence="12">3.4.24.-</ecNumber>
    </submittedName>
</protein>
<keyword evidence="2 7" id="KW-0479">Metal-binding</keyword>
<evidence type="ECO:0000259" key="11">
    <source>
        <dbReference type="Pfam" id="PF16491"/>
    </source>
</evidence>